<protein>
    <submittedName>
        <fullName evidence="3">Uncharacterized protein</fullName>
    </submittedName>
</protein>
<feature type="region of interest" description="Disordered" evidence="2">
    <location>
        <begin position="584"/>
        <end position="607"/>
    </location>
</feature>
<keyword evidence="4" id="KW-1185">Reference proteome</keyword>
<feature type="region of interest" description="Disordered" evidence="2">
    <location>
        <begin position="321"/>
        <end position="359"/>
    </location>
</feature>
<proteinExistence type="predicted"/>
<feature type="compositionally biased region" description="Pro residues" evidence="2">
    <location>
        <begin position="325"/>
        <end position="345"/>
    </location>
</feature>
<evidence type="ECO:0000256" key="1">
    <source>
        <dbReference type="ARBA" id="ARBA00022581"/>
    </source>
</evidence>
<dbReference type="PANTHER" id="PTHR13037">
    <property type="entry name" value="FORMIN"/>
    <property type="match status" value="1"/>
</dbReference>
<name>A0ABQ8UNF9_9EUKA</name>
<feature type="region of interest" description="Disordered" evidence="2">
    <location>
        <begin position="246"/>
        <end position="276"/>
    </location>
</feature>
<evidence type="ECO:0000256" key="2">
    <source>
        <dbReference type="SAM" id="MobiDB-lite"/>
    </source>
</evidence>
<organism evidence="3 4">
    <name type="scientific">Paratrimastix pyriformis</name>
    <dbReference type="NCBI Taxonomy" id="342808"/>
    <lineage>
        <taxon>Eukaryota</taxon>
        <taxon>Metamonada</taxon>
        <taxon>Preaxostyla</taxon>
        <taxon>Paratrimastigidae</taxon>
        <taxon>Paratrimastix</taxon>
    </lineage>
</organism>
<accession>A0ABQ8UNF9</accession>
<feature type="region of interest" description="Disordered" evidence="2">
    <location>
        <begin position="659"/>
        <end position="683"/>
    </location>
</feature>
<feature type="compositionally biased region" description="Low complexity" evidence="2">
    <location>
        <begin position="346"/>
        <end position="359"/>
    </location>
</feature>
<dbReference type="PANTHER" id="PTHR13037:SF24">
    <property type="entry name" value="POLYCOMB PROTEIN PCL-RELATED"/>
    <property type="match status" value="1"/>
</dbReference>
<feature type="compositionally biased region" description="Pro residues" evidence="2">
    <location>
        <begin position="728"/>
        <end position="744"/>
    </location>
</feature>
<evidence type="ECO:0000313" key="4">
    <source>
        <dbReference type="Proteomes" id="UP001141327"/>
    </source>
</evidence>
<reference evidence="3" key="1">
    <citation type="journal article" date="2022" name="bioRxiv">
        <title>Genomics of Preaxostyla Flagellates Illuminates Evolutionary Transitions and the Path Towards Mitochondrial Loss.</title>
        <authorList>
            <person name="Novak L.V.F."/>
            <person name="Treitli S.C."/>
            <person name="Pyrih J."/>
            <person name="Halakuc P."/>
            <person name="Pipaliya S.V."/>
            <person name="Vacek V."/>
            <person name="Brzon O."/>
            <person name="Soukal P."/>
            <person name="Eme L."/>
            <person name="Dacks J.B."/>
            <person name="Karnkowska A."/>
            <person name="Elias M."/>
            <person name="Hampl V."/>
        </authorList>
    </citation>
    <scope>NUCLEOTIDE SEQUENCE</scope>
    <source>
        <strain evidence="3">RCP-MX</strain>
    </source>
</reference>
<keyword evidence="1" id="KW-0945">Host-virus interaction</keyword>
<dbReference type="EMBL" id="JAPMOS010000023">
    <property type="protein sequence ID" value="KAJ4459035.1"/>
    <property type="molecule type" value="Genomic_DNA"/>
</dbReference>
<evidence type="ECO:0000313" key="3">
    <source>
        <dbReference type="EMBL" id="KAJ4459035.1"/>
    </source>
</evidence>
<feature type="region of interest" description="Disordered" evidence="2">
    <location>
        <begin position="724"/>
        <end position="746"/>
    </location>
</feature>
<sequence>MTAEAKGASPCPLCEYPLALSKFRDSILSSLFTAARRHEYPTELRLVVKSILSRLPRDEIFSPFPSPSQFSEIVGWTRNFFEGLYCQFLGDAVWPPTTQQLADLEEVFSATVAILTPPDYVSTPAHPRAPIVTGVLHALCLFKDLPRRPIPGSESPSDLFCRRVEEVLLALAERCTQELLARRPDGSPLLVAEGAWPIELLGDCLVALTDMLPASGGSSEGRLPTQAHWAGAVSLASALGLAAGSAEAAPPGVPSSPRVGPAAATPPANAAAGMDTTSTTAQRYWAAGGRLARALARFCGRLLASPAPVAAPAEALLSEPSLSPAAPPAPAVLPSPSGSPSPPALAPLGDPSRSGSGRPSVADLLDALLALVGRPLAAGPPSGSGIIPWHPPVTGSSGALGGAREALDALAGLFRAGALELPLAAPLAGRLLGGLEELILAAPPAAPPTPEVGAGTTEPLWGALKEAAVATLEQTASVRTATMPPSPFLLRARGCPRRCPAPFHPGAPWQSLVDRFSRVLGETSDGALAGWALRALGAVARAAPDPKVAEDVAGLLISRIGRPASALDGSILGELVALAAPPCGPRAPSTAPAQPAPSPSSTPHAAPARRYPLDEVVGLLTSIVSNPSQPALAHTVPAAHESLQRLAWAFCQHPNGPPALGRAPPSVPLQGPGIPSPSLPSPLVAAAAEGPTLTGAPASLSPLQGLHSHLLAVFAQTAAALERTAPAQQPPAPADAPRPAPPPQSQQLFGSLVQLLPCIALLAEASRYPYLLRLAYWTPPLITVGHPRNDLDCILELEPFLKERAQVRPRGWIGQAADDNDED</sequence>
<dbReference type="Proteomes" id="UP001141327">
    <property type="component" value="Unassembled WGS sequence"/>
</dbReference>
<gene>
    <name evidence="3" type="ORF">PAPYR_5086</name>
</gene>
<feature type="compositionally biased region" description="Low complexity" evidence="2">
    <location>
        <begin position="246"/>
        <end position="272"/>
    </location>
</feature>
<comment type="caution">
    <text evidence="3">The sequence shown here is derived from an EMBL/GenBank/DDBJ whole genome shotgun (WGS) entry which is preliminary data.</text>
</comment>